<dbReference type="Proteomes" id="UP000295418">
    <property type="component" value="Unassembled WGS sequence"/>
</dbReference>
<protein>
    <submittedName>
        <fullName evidence="1">Uncharacterized protein</fullName>
    </submittedName>
</protein>
<keyword evidence="2" id="KW-1185">Reference proteome</keyword>
<evidence type="ECO:0000313" key="1">
    <source>
        <dbReference type="EMBL" id="TCZ78281.1"/>
    </source>
</evidence>
<gene>
    <name evidence="1" type="ORF">E0485_09190</name>
</gene>
<dbReference type="OrthoDB" id="2889099at2"/>
<dbReference type="EMBL" id="SKFG01000006">
    <property type="protein sequence ID" value="TCZ78281.1"/>
    <property type="molecule type" value="Genomic_DNA"/>
</dbReference>
<comment type="caution">
    <text evidence="1">The sequence shown here is derived from an EMBL/GenBank/DDBJ whole genome shotgun (WGS) entry which is preliminary data.</text>
</comment>
<organism evidence="1 2">
    <name type="scientific">Paenibacillus albiflavus</name>
    <dbReference type="NCBI Taxonomy" id="2545760"/>
    <lineage>
        <taxon>Bacteria</taxon>
        <taxon>Bacillati</taxon>
        <taxon>Bacillota</taxon>
        <taxon>Bacilli</taxon>
        <taxon>Bacillales</taxon>
        <taxon>Paenibacillaceae</taxon>
        <taxon>Paenibacillus</taxon>
    </lineage>
</organism>
<reference evidence="1 2" key="1">
    <citation type="submission" date="2019-03" db="EMBL/GenBank/DDBJ databases">
        <authorList>
            <person name="Kim M.K.M."/>
        </authorList>
    </citation>
    <scope>NUCLEOTIDE SEQUENCE [LARGE SCALE GENOMIC DNA]</scope>
    <source>
        <strain evidence="1 2">18JY21-1</strain>
    </source>
</reference>
<proteinExistence type="predicted"/>
<sequence length="92" mass="10466">MSQEINEQELINHIASETGVDVKSIQMVLKYEQKFINDAKADKKGEVDIDIDDLVDYVLSKADVKLDEMTVEEILDIEMNYLIKKGVAGYLD</sequence>
<accession>A0A4R4EIV2</accession>
<dbReference type="AlphaFoldDB" id="A0A4R4EIV2"/>
<dbReference type="RefSeq" id="WP_132417719.1">
    <property type="nucleotide sequence ID" value="NZ_SKFG01000006.1"/>
</dbReference>
<evidence type="ECO:0000313" key="2">
    <source>
        <dbReference type="Proteomes" id="UP000295418"/>
    </source>
</evidence>
<name>A0A4R4EIV2_9BACL</name>